<evidence type="ECO:0000313" key="3">
    <source>
        <dbReference type="Proteomes" id="UP000553632"/>
    </source>
</evidence>
<keyword evidence="3" id="KW-1185">Reference proteome</keyword>
<feature type="compositionally biased region" description="Low complexity" evidence="1">
    <location>
        <begin position="90"/>
        <end position="108"/>
    </location>
</feature>
<gene>
    <name evidence="2" type="ORF">FOZ63_007900</name>
</gene>
<dbReference type="AlphaFoldDB" id="A0A7J6Q8Q0"/>
<feature type="compositionally biased region" description="Low complexity" evidence="1">
    <location>
        <begin position="190"/>
        <end position="210"/>
    </location>
</feature>
<dbReference type="EMBL" id="JABANO010034736">
    <property type="protein sequence ID" value="KAF4704637.1"/>
    <property type="molecule type" value="Genomic_DNA"/>
</dbReference>
<feature type="region of interest" description="Disordered" evidence="1">
    <location>
        <begin position="85"/>
        <end position="281"/>
    </location>
</feature>
<feature type="compositionally biased region" description="Polar residues" evidence="1">
    <location>
        <begin position="436"/>
        <end position="450"/>
    </location>
</feature>
<feature type="compositionally biased region" description="Basic and acidic residues" evidence="1">
    <location>
        <begin position="179"/>
        <end position="188"/>
    </location>
</feature>
<protein>
    <submittedName>
        <fullName evidence="2">Uncharacterized protein</fullName>
    </submittedName>
</protein>
<comment type="caution">
    <text evidence="2">The sequence shown here is derived from an EMBL/GenBank/DDBJ whole genome shotgun (WGS) entry which is preliminary data.</text>
</comment>
<sequence length="508" mass="51799">FAAIVKVVDSLSKSLAALARDMKVVQMDSEAPEKKVKAACEKCLKEQVVLAEKVASRISSDGSSSGNKVPIEKVLAAVRKACEVSSGVMQPQGNSPSSSSNQPPAGSPDGPRVNSTIPGTGKEGVRCTRVSAAGVPPVGASRSAPPAAEGTTNTGVGAEGVDKTAAEKPGSAAMSGDAARSEERRGGGEPRSAAAAAAAAVDGRPAAARGDASRRDAYGEGPPDRSVGSKGERLGPPLKETSAFPVGSGGRAVPKEPKGASVMANNKTVGTAEPKEPKGASVMANNKAIGTADPKEPKGASVMANNKTVGTAEPKEPKGASVMANNKAIGTADPKESKGASVMANNKTVGMAEPKEPKGAPVMDNNKTVGTAEPKESKGGPEGRANNEVARTRERRSLLQGKRASTAGSEEKAAKISKHSGRLSGSIDGEGCTGPENRTSNCPRGTNTGTVDGIPKKKKRKSQQQRQSSELVKSRDSVSSDQSSMQRPRKRIRTADLGTEDGREEASA</sequence>
<dbReference type="Proteomes" id="UP000553632">
    <property type="component" value="Unassembled WGS sequence"/>
</dbReference>
<name>A0A7J6Q8Q0_PEROL</name>
<feature type="non-terminal residue" evidence="2">
    <location>
        <position position="508"/>
    </location>
</feature>
<evidence type="ECO:0000256" key="1">
    <source>
        <dbReference type="SAM" id="MobiDB-lite"/>
    </source>
</evidence>
<accession>A0A7J6Q8Q0</accession>
<evidence type="ECO:0000313" key="2">
    <source>
        <dbReference type="EMBL" id="KAF4704637.1"/>
    </source>
</evidence>
<reference evidence="2 3" key="1">
    <citation type="submission" date="2020-04" db="EMBL/GenBank/DDBJ databases">
        <title>Perkinsus olseni comparative genomics.</title>
        <authorList>
            <person name="Bogema D.R."/>
        </authorList>
    </citation>
    <scope>NUCLEOTIDE SEQUENCE [LARGE SCALE GENOMIC DNA]</scope>
    <source>
        <strain evidence="2 3">ATCC PRA-207</strain>
    </source>
</reference>
<dbReference type="OMA" id="ENRTSNC"/>
<organism evidence="2 3">
    <name type="scientific">Perkinsus olseni</name>
    <name type="common">Perkinsus atlanticus</name>
    <dbReference type="NCBI Taxonomy" id="32597"/>
    <lineage>
        <taxon>Eukaryota</taxon>
        <taxon>Sar</taxon>
        <taxon>Alveolata</taxon>
        <taxon>Perkinsozoa</taxon>
        <taxon>Perkinsea</taxon>
        <taxon>Perkinsida</taxon>
        <taxon>Perkinsidae</taxon>
        <taxon>Perkinsus</taxon>
    </lineage>
</organism>
<feature type="region of interest" description="Disordered" evidence="1">
    <location>
        <begin position="330"/>
        <end position="508"/>
    </location>
</feature>
<feature type="non-terminal residue" evidence="2">
    <location>
        <position position="1"/>
    </location>
</feature>
<proteinExistence type="predicted"/>